<dbReference type="RefSeq" id="XP_005711032.1">
    <property type="nucleotide sequence ID" value="XM_005710975.1"/>
</dbReference>
<dbReference type="KEGG" id="ccp:CHC_T00007383001"/>
<protein>
    <submittedName>
        <fullName evidence="1">Uncharacterized protein</fullName>
    </submittedName>
</protein>
<accession>R7QSL2</accession>
<evidence type="ECO:0000313" key="1">
    <source>
        <dbReference type="EMBL" id="CDF40738.1"/>
    </source>
</evidence>
<name>R7QSL2_CHOCR</name>
<dbReference type="AlphaFoldDB" id="R7QSL2"/>
<proteinExistence type="predicted"/>
<dbReference type="Gramene" id="CDF40738">
    <property type="protein sequence ID" value="CDF40738"/>
    <property type="gene ID" value="CHC_T00007383001"/>
</dbReference>
<dbReference type="EMBL" id="HG002236">
    <property type="protein sequence ID" value="CDF40738.1"/>
    <property type="molecule type" value="Genomic_DNA"/>
</dbReference>
<sequence>MITECSRRRSIPVFPPMSNKGRSICIRPSKKSPPKHRQIRKTTRVLRARMPRKIWFDILPAHIRSKVASYISGGHQTDAALSFARTNHIQRQAVLSTLSHKLCLSLFNRNGAQWMEVFGDEIQTLVVEDDYKGLFRLGSHPDPFTFMAAPSLRRAEILDEPAVLRAISMSTSLRDLKVTIYGIAPQESLVGTLSRLALSSLELVCAHFVQNTCPFNNNRSQRNSLPELLMNHSQTLSALRLSCLYHATCQTSLWKTIPHLPQLREVAISADPPRNALVHLRSIQAVRICSAPHGFQLAMMLRLKVTCLESSERLHANQIASLIVCPRLALLGADVDEGAEHSLQTLFRGVEVLHSLKLRWPQPHQASSQLYQTTALTLAEANSDVILGAIPHAPVLDELYFLNVRLRKEHMKGVLSILGGRLKHLGISIWGQVDPPLFYLECMIRILATHNSQLRTFYVSEVASFEKHLMRESYRRATSVQERESQLYQLRCALCALKRSAPLVQTCKLEMFICFLHDTPAQALSGYEHPELDVPGIIEYAHDDFLPLSQSDIQ</sequence>
<evidence type="ECO:0000313" key="2">
    <source>
        <dbReference type="Proteomes" id="UP000012073"/>
    </source>
</evidence>
<organism evidence="1 2">
    <name type="scientific">Chondrus crispus</name>
    <name type="common">Carrageen Irish moss</name>
    <name type="synonym">Polymorpha crispa</name>
    <dbReference type="NCBI Taxonomy" id="2769"/>
    <lineage>
        <taxon>Eukaryota</taxon>
        <taxon>Rhodophyta</taxon>
        <taxon>Florideophyceae</taxon>
        <taxon>Rhodymeniophycidae</taxon>
        <taxon>Gigartinales</taxon>
        <taxon>Gigartinaceae</taxon>
        <taxon>Chondrus</taxon>
    </lineage>
</organism>
<reference evidence="2" key="1">
    <citation type="journal article" date="2013" name="Proc. Natl. Acad. Sci. U.S.A.">
        <title>Genome structure and metabolic features in the red seaweed Chondrus crispus shed light on evolution of the Archaeplastida.</title>
        <authorList>
            <person name="Collen J."/>
            <person name="Porcel B."/>
            <person name="Carre W."/>
            <person name="Ball S.G."/>
            <person name="Chaparro C."/>
            <person name="Tonon T."/>
            <person name="Barbeyron T."/>
            <person name="Michel G."/>
            <person name="Noel B."/>
            <person name="Valentin K."/>
            <person name="Elias M."/>
            <person name="Artiguenave F."/>
            <person name="Arun A."/>
            <person name="Aury J.M."/>
            <person name="Barbosa-Neto J.F."/>
            <person name="Bothwell J.H."/>
            <person name="Bouget F.Y."/>
            <person name="Brillet L."/>
            <person name="Cabello-Hurtado F."/>
            <person name="Capella-Gutierrez S."/>
            <person name="Charrier B."/>
            <person name="Cladiere L."/>
            <person name="Cock J.M."/>
            <person name="Coelho S.M."/>
            <person name="Colleoni C."/>
            <person name="Czjzek M."/>
            <person name="Da Silva C."/>
            <person name="Delage L."/>
            <person name="Denoeud F."/>
            <person name="Deschamps P."/>
            <person name="Dittami S.M."/>
            <person name="Gabaldon T."/>
            <person name="Gachon C.M."/>
            <person name="Groisillier A."/>
            <person name="Herve C."/>
            <person name="Jabbari K."/>
            <person name="Katinka M."/>
            <person name="Kloareg B."/>
            <person name="Kowalczyk N."/>
            <person name="Labadie K."/>
            <person name="Leblanc C."/>
            <person name="Lopez P.J."/>
            <person name="McLachlan D.H."/>
            <person name="Meslet-Cladiere L."/>
            <person name="Moustafa A."/>
            <person name="Nehr Z."/>
            <person name="Nyvall Collen P."/>
            <person name="Panaud O."/>
            <person name="Partensky F."/>
            <person name="Poulain J."/>
            <person name="Rensing S.A."/>
            <person name="Rousvoal S."/>
            <person name="Samson G."/>
            <person name="Symeonidi A."/>
            <person name="Weissenbach J."/>
            <person name="Zambounis A."/>
            <person name="Wincker P."/>
            <person name="Boyen C."/>
        </authorList>
    </citation>
    <scope>NUCLEOTIDE SEQUENCE [LARGE SCALE GENOMIC DNA]</scope>
    <source>
        <strain evidence="2">cv. Stackhouse</strain>
    </source>
</reference>
<gene>
    <name evidence="1" type="ORF">CHC_T00007383001</name>
</gene>
<dbReference type="PhylomeDB" id="R7QSL2"/>
<dbReference type="Proteomes" id="UP000012073">
    <property type="component" value="Unassembled WGS sequence"/>
</dbReference>
<dbReference type="GeneID" id="17318749"/>
<keyword evidence="2" id="KW-1185">Reference proteome</keyword>